<keyword evidence="2" id="KW-1185">Reference proteome</keyword>
<dbReference type="KEGG" id="cag:Cagg_0945"/>
<dbReference type="STRING" id="326427.Cagg_0945"/>
<dbReference type="HOGENOM" id="CLU_2079845_0_0_0"/>
<organism evidence="1 2">
    <name type="scientific">Chloroflexus aggregans (strain MD-66 / DSM 9485)</name>
    <dbReference type="NCBI Taxonomy" id="326427"/>
    <lineage>
        <taxon>Bacteria</taxon>
        <taxon>Bacillati</taxon>
        <taxon>Chloroflexota</taxon>
        <taxon>Chloroflexia</taxon>
        <taxon>Chloroflexales</taxon>
        <taxon>Chloroflexineae</taxon>
        <taxon>Chloroflexaceae</taxon>
        <taxon>Chloroflexus</taxon>
    </lineage>
</organism>
<accession>B8G6C6</accession>
<dbReference type="EMBL" id="CP001337">
    <property type="protein sequence ID" value="ACL23863.1"/>
    <property type="molecule type" value="Genomic_DNA"/>
</dbReference>
<dbReference type="RefSeq" id="WP_012616229.1">
    <property type="nucleotide sequence ID" value="NC_011831.1"/>
</dbReference>
<dbReference type="Proteomes" id="UP000002508">
    <property type="component" value="Chromosome"/>
</dbReference>
<evidence type="ECO:0000313" key="2">
    <source>
        <dbReference type="Proteomes" id="UP000002508"/>
    </source>
</evidence>
<reference evidence="1" key="1">
    <citation type="submission" date="2008-12" db="EMBL/GenBank/DDBJ databases">
        <title>Complete sequence of Chloroflexus aggregans DSM 9485.</title>
        <authorList>
            <consortium name="US DOE Joint Genome Institute"/>
            <person name="Lucas S."/>
            <person name="Copeland A."/>
            <person name="Lapidus A."/>
            <person name="Glavina del Rio T."/>
            <person name="Dalin E."/>
            <person name="Tice H."/>
            <person name="Pitluck S."/>
            <person name="Foster B."/>
            <person name="Larimer F."/>
            <person name="Land M."/>
            <person name="Hauser L."/>
            <person name="Kyrpides N."/>
            <person name="Mikhailova N."/>
            <person name="Bryant D."/>
            <person name="Richardson P."/>
        </authorList>
    </citation>
    <scope>NUCLEOTIDE SEQUENCE</scope>
    <source>
        <strain evidence="1">DSM 9485</strain>
    </source>
</reference>
<gene>
    <name evidence="1" type="ordered locus">Cagg_0945</name>
</gene>
<dbReference type="eggNOG" id="ENOG502ZCWZ">
    <property type="taxonomic scope" value="Bacteria"/>
</dbReference>
<dbReference type="AlphaFoldDB" id="B8G6C6"/>
<proteinExistence type="predicted"/>
<evidence type="ECO:0000313" key="1">
    <source>
        <dbReference type="EMBL" id="ACL23863.1"/>
    </source>
</evidence>
<protein>
    <submittedName>
        <fullName evidence="1">Uncharacterized protein</fullName>
    </submittedName>
</protein>
<sequence length="121" mass="13464">MTTSLMAILDEQLAAAEQAVMASTGGAAWCQLQRDGRVTGGVKYDEGRLAALMAIRHRWRTSDPAAWEQLLVDELQQWQQGLANVQKQPKPALPWLAYRQGGVDALTMLHEAVQNRLIRPE</sequence>
<dbReference type="OrthoDB" id="161614at2"/>
<name>B8G6C6_CHLAD</name>